<organism evidence="6 7">
    <name type="scientific">Megalurothrips usitatus</name>
    <name type="common">bean blossom thrips</name>
    <dbReference type="NCBI Taxonomy" id="439358"/>
    <lineage>
        <taxon>Eukaryota</taxon>
        <taxon>Metazoa</taxon>
        <taxon>Ecdysozoa</taxon>
        <taxon>Arthropoda</taxon>
        <taxon>Hexapoda</taxon>
        <taxon>Insecta</taxon>
        <taxon>Pterygota</taxon>
        <taxon>Neoptera</taxon>
        <taxon>Paraneoptera</taxon>
        <taxon>Thysanoptera</taxon>
        <taxon>Terebrantia</taxon>
        <taxon>Thripoidea</taxon>
        <taxon>Thripidae</taxon>
        <taxon>Megalurothrips</taxon>
    </lineage>
</organism>
<reference evidence="6" key="1">
    <citation type="submission" date="2022-12" db="EMBL/GenBank/DDBJ databases">
        <title>Chromosome-level genome assembly of the bean flower thrips Megalurothrips usitatus.</title>
        <authorList>
            <person name="Ma L."/>
            <person name="Liu Q."/>
            <person name="Li H."/>
            <person name="Cai W."/>
        </authorList>
    </citation>
    <scope>NUCLEOTIDE SEQUENCE</scope>
    <source>
        <strain evidence="6">Cailab_2022a</strain>
    </source>
</reference>
<dbReference type="GO" id="GO:0043015">
    <property type="term" value="F:gamma-tubulin binding"/>
    <property type="evidence" value="ECO:0007669"/>
    <property type="project" value="TreeGrafter"/>
</dbReference>
<accession>A0AAV7X629</accession>
<dbReference type="Proteomes" id="UP001075354">
    <property type="component" value="Chromosome 15"/>
</dbReference>
<dbReference type="EMBL" id="JAPTSV010000015">
    <property type="protein sequence ID" value="KAJ1519946.1"/>
    <property type="molecule type" value="Genomic_DNA"/>
</dbReference>
<protein>
    <recommendedName>
        <fullName evidence="5">Centrosomin N-terminal motif 1 domain-containing protein</fullName>
    </recommendedName>
</protein>
<feature type="compositionally biased region" description="Polar residues" evidence="4">
    <location>
        <begin position="798"/>
        <end position="808"/>
    </location>
</feature>
<feature type="region of interest" description="Disordered" evidence="4">
    <location>
        <begin position="754"/>
        <end position="831"/>
    </location>
</feature>
<feature type="compositionally biased region" description="Polar residues" evidence="4">
    <location>
        <begin position="1566"/>
        <end position="1580"/>
    </location>
</feature>
<dbReference type="PANTHER" id="PTHR46930">
    <property type="entry name" value="CDK5 REGULATORY SUBUNIT-ASSOCIATED PROTEIN 2"/>
    <property type="match status" value="1"/>
</dbReference>
<feature type="region of interest" description="Disordered" evidence="4">
    <location>
        <begin position="1560"/>
        <end position="1580"/>
    </location>
</feature>
<proteinExistence type="predicted"/>
<feature type="coiled-coil region" evidence="3">
    <location>
        <begin position="1498"/>
        <end position="1546"/>
    </location>
</feature>
<evidence type="ECO:0000256" key="2">
    <source>
        <dbReference type="ARBA" id="ARBA00022490"/>
    </source>
</evidence>
<evidence type="ECO:0000259" key="5">
    <source>
        <dbReference type="Pfam" id="PF07989"/>
    </source>
</evidence>
<dbReference type="GO" id="GO:0005737">
    <property type="term" value="C:cytoplasm"/>
    <property type="evidence" value="ECO:0007669"/>
    <property type="project" value="UniProtKB-SubCell"/>
</dbReference>
<dbReference type="GO" id="GO:0097431">
    <property type="term" value="C:mitotic spindle pole"/>
    <property type="evidence" value="ECO:0007669"/>
    <property type="project" value="TreeGrafter"/>
</dbReference>
<dbReference type="GO" id="GO:0001578">
    <property type="term" value="P:microtubule bundle formation"/>
    <property type="evidence" value="ECO:0007669"/>
    <property type="project" value="TreeGrafter"/>
</dbReference>
<sequence>MSDTFDETAMSMLFDETTSPSQLDAALGQTYCEAFAPQPASKASPIKGRTMRDFEEKQAQLKKENFNLKLRIYFLEERMGQISGLKDKEEAIKNNIELKVENESMRKELSEKHELLCQAAKALDVLEEQRRKECGTLESRIQDLEKELQDCALTAQQQMKFSAMAQSTDSQYSSACFEVDQLTAQVQELQDQSKEDRAQISRLEIELENSRQQYNAQNELLCQLEETTGTKQADLCNRIHKLLDCEKLVSELQAQIKEQNEVMTERENRHAKVKANAINLTAKLNTVNIECQRLREEVKTLKKWKQDELRKPSSCPHCTATLADNNKLIEKLTEMTSEYNEMANDIKVKKKALENNAVMLHTIMTDLNRVTAECKTKDAKIDELNQKIKKQHAEQNRNAEKVPRDEDKECRLQSIQASLREKESQLVACEQRLEARDNRIQELELEIEALKKEYIVMSDNNSLFKSKTEVQETSCSDISHEGIVRQLADKDKEIENLNMELKKRTFNLQELVNKELWDKNKQIERLELRLAAQGAVCDSKELDLKEAKRKLAEFGVTVTSLSQLGAEVSTDDVSQLQEQLKLSLEEQKYLSREVDSLKERLRNTPERDSESMRLQRLLEENKRLQDTDGRNRLWRREASKALSVLRTRLEELAIFLDELLHQPALLVGLGADRQRVLRAAIDGSLELSKTIANLSSESIPDDSCSHMQCTGANDSLSIFYNEGGDSFNNVIESPLKTPDAGRCVKTDETLGSQKSQKCLSFQQDADTENKSAFIRPRRRSRSYPQGAAATNPKDGVLNPNTGSQSDSEAWSEPDRSVSQARMGIHNESSRTISSVASTVRRVSLGGQSSSSSCDSQNCRTKPTRRMSVKESASAEDHKLVTRTHCLEKLNQALENQLHIGVASSVPLPDNSNGENSANENGIGSCNLWERLDWERNARKAWQQCAATRLQQLQVLSKANSTLAEKVVQQERHQKERQTEMLDMKFALVEMTENADEKQVLATQTMRGLEEKVQELSVQVLEVEVRREQAEQDAQHAVKERERLERDLGGKLAVAEREVEHAKREASALQMSVKQLLTKKYELEKEVKQWKDKAQEFEMEVEKWKKISQKCEMEVKEVHSQLSQKFKEKLFLLEQIKNAAEQRAEEWLSKFNEAEAKYVEIDCRAKEKICLMEEQLKLKQAEIERRSEELQEKLKREAEIRASRKLEKIVEQRMAEYDMENRAAVSKQISDTETALLSRISDLERKAAGAASEFERQVHDLKERHKLVVNELMEKLSKAESFNRGGGDIQQQLNDSAVATSQAQLETARLANEKLQLEQQVRWLQGETMKDRKQLHDQLTHKIMSLTQANTELQKHVKDLEREIHSNQSARRKGVISGHGSGSSEGKVLTEITNLKHCNTGVSDYVSEQEEHGYPVSENAHDCWYGQVPQSPPTVVLTTDGNTVSVVQGAGRIATASPDLGIESDQGRFSSLEPFPLKKSTTAPALNTADNVSVAFQLKGKQQLDYKGLEQENQELKQRLQHTRQTLEQTYAQLAAANQRKRLVEKAICKQLHKTHHILRRARDNFETNSSASPQPEESLQ</sequence>
<dbReference type="GO" id="GO:0090266">
    <property type="term" value="P:regulation of mitotic cell cycle spindle assembly checkpoint"/>
    <property type="evidence" value="ECO:0007669"/>
    <property type="project" value="TreeGrafter"/>
</dbReference>
<comment type="subcellular location">
    <subcellularLocation>
        <location evidence="1">Cytoplasm</location>
    </subcellularLocation>
</comment>
<evidence type="ECO:0000313" key="7">
    <source>
        <dbReference type="Proteomes" id="UP001075354"/>
    </source>
</evidence>
<feature type="region of interest" description="Disordered" evidence="4">
    <location>
        <begin position="1364"/>
        <end position="1384"/>
    </location>
</feature>
<keyword evidence="7" id="KW-1185">Reference proteome</keyword>
<dbReference type="GO" id="GO:0000242">
    <property type="term" value="C:pericentriolar material"/>
    <property type="evidence" value="ECO:0007669"/>
    <property type="project" value="TreeGrafter"/>
</dbReference>
<feature type="domain" description="Centrosomin N-terminal motif 1" evidence="5">
    <location>
        <begin position="50"/>
        <end position="123"/>
    </location>
</feature>
<evidence type="ECO:0000256" key="4">
    <source>
        <dbReference type="SAM" id="MobiDB-lite"/>
    </source>
</evidence>
<keyword evidence="2" id="KW-0963">Cytoplasm</keyword>
<feature type="compositionally biased region" description="Low complexity" evidence="4">
    <location>
        <begin position="845"/>
        <end position="856"/>
    </location>
</feature>
<evidence type="ECO:0000256" key="1">
    <source>
        <dbReference type="ARBA" id="ARBA00004496"/>
    </source>
</evidence>
<feature type="coiled-coil region" evidence="3">
    <location>
        <begin position="325"/>
        <end position="514"/>
    </location>
</feature>
<dbReference type="InterPro" id="IPR042791">
    <property type="entry name" value="CDK5RAP2"/>
</dbReference>
<evidence type="ECO:0000256" key="3">
    <source>
        <dbReference type="SAM" id="Coils"/>
    </source>
</evidence>
<keyword evidence="3" id="KW-0175">Coiled coil</keyword>
<dbReference type="GO" id="GO:0008017">
    <property type="term" value="F:microtubule binding"/>
    <property type="evidence" value="ECO:0007669"/>
    <property type="project" value="TreeGrafter"/>
</dbReference>
<comment type="caution">
    <text evidence="6">The sequence shown here is derived from an EMBL/GenBank/DDBJ whole genome shotgun (WGS) entry which is preliminary data.</text>
</comment>
<feature type="coiled-coil region" evidence="3">
    <location>
        <begin position="1136"/>
        <end position="1199"/>
    </location>
</feature>
<dbReference type="Pfam" id="PF07989">
    <property type="entry name" value="Cnn_1N"/>
    <property type="match status" value="1"/>
</dbReference>
<feature type="compositionally biased region" description="Polar residues" evidence="4">
    <location>
        <begin position="754"/>
        <end position="764"/>
    </location>
</feature>
<dbReference type="PANTHER" id="PTHR46930:SF1">
    <property type="entry name" value="CDK5 REGULATORY SUBUNIT-ASSOCIATED PROTEIN 2"/>
    <property type="match status" value="1"/>
</dbReference>
<gene>
    <name evidence="6" type="ORF">ONE63_004180</name>
</gene>
<dbReference type="GO" id="GO:0046600">
    <property type="term" value="P:negative regulation of centriole replication"/>
    <property type="evidence" value="ECO:0007669"/>
    <property type="project" value="TreeGrafter"/>
</dbReference>
<feature type="coiled-coil region" evidence="3">
    <location>
        <begin position="51"/>
        <end position="297"/>
    </location>
</feature>
<dbReference type="GO" id="GO:0035371">
    <property type="term" value="C:microtubule plus-end"/>
    <property type="evidence" value="ECO:0007669"/>
    <property type="project" value="TreeGrafter"/>
</dbReference>
<dbReference type="GO" id="GO:0000132">
    <property type="term" value="P:establishment of mitotic spindle orientation"/>
    <property type="evidence" value="ECO:0007669"/>
    <property type="project" value="TreeGrafter"/>
</dbReference>
<feature type="region of interest" description="Disordered" evidence="4">
    <location>
        <begin position="845"/>
        <end position="875"/>
    </location>
</feature>
<name>A0AAV7X629_9NEOP</name>
<dbReference type="InterPro" id="IPR012943">
    <property type="entry name" value="Cnn_1N"/>
</dbReference>
<dbReference type="GO" id="GO:0007099">
    <property type="term" value="P:centriole replication"/>
    <property type="evidence" value="ECO:0007669"/>
    <property type="project" value="TreeGrafter"/>
</dbReference>
<dbReference type="GO" id="GO:0007059">
    <property type="term" value="P:chromosome segregation"/>
    <property type="evidence" value="ECO:0007669"/>
    <property type="project" value="TreeGrafter"/>
</dbReference>
<feature type="coiled-coil region" evidence="3">
    <location>
        <begin position="1005"/>
        <end position="1106"/>
    </location>
</feature>
<evidence type="ECO:0000313" key="6">
    <source>
        <dbReference type="EMBL" id="KAJ1519946.1"/>
    </source>
</evidence>